<feature type="compositionally biased region" description="Basic residues" evidence="1">
    <location>
        <begin position="21"/>
        <end position="35"/>
    </location>
</feature>
<dbReference type="Proteomes" id="UP001066276">
    <property type="component" value="Chromosome 7"/>
</dbReference>
<feature type="region of interest" description="Disordered" evidence="1">
    <location>
        <begin position="1"/>
        <end position="39"/>
    </location>
</feature>
<evidence type="ECO:0000313" key="3">
    <source>
        <dbReference type="Proteomes" id="UP001066276"/>
    </source>
</evidence>
<feature type="region of interest" description="Disordered" evidence="1">
    <location>
        <begin position="55"/>
        <end position="124"/>
    </location>
</feature>
<organism evidence="2 3">
    <name type="scientific">Pleurodeles waltl</name>
    <name type="common">Iberian ribbed newt</name>
    <dbReference type="NCBI Taxonomy" id="8319"/>
    <lineage>
        <taxon>Eukaryota</taxon>
        <taxon>Metazoa</taxon>
        <taxon>Chordata</taxon>
        <taxon>Craniata</taxon>
        <taxon>Vertebrata</taxon>
        <taxon>Euteleostomi</taxon>
        <taxon>Amphibia</taxon>
        <taxon>Batrachia</taxon>
        <taxon>Caudata</taxon>
        <taxon>Salamandroidea</taxon>
        <taxon>Salamandridae</taxon>
        <taxon>Pleurodelinae</taxon>
        <taxon>Pleurodeles</taxon>
    </lineage>
</organism>
<gene>
    <name evidence="2" type="ORF">NDU88_002787</name>
</gene>
<dbReference type="AlphaFoldDB" id="A0AAV7P7M7"/>
<comment type="caution">
    <text evidence="2">The sequence shown here is derived from an EMBL/GenBank/DDBJ whole genome shotgun (WGS) entry which is preliminary data.</text>
</comment>
<reference evidence="2" key="1">
    <citation type="journal article" date="2022" name="bioRxiv">
        <title>Sequencing and chromosome-scale assembly of the giantPleurodeles waltlgenome.</title>
        <authorList>
            <person name="Brown T."/>
            <person name="Elewa A."/>
            <person name="Iarovenko S."/>
            <person name="Subramanian E."/>
            <person name="Araus A.J."/>
            <person name="Petzold A."/>
            <person name="Susuki M."/>
            <person name="Suzuki K.-i.T."/>
            <person name="Hayashi T."/>
            <person name="Toyoda A."/>
            <person name="Oliveira C."/>
            <person name="Osipova E."/>
            <person name="Leigh N.D."/>
            <person name="Simon A."/>
            <person name="Yun M.H."/>
        </authorList>
    </citation>
    <scope>NUCLEOTIDE SEQUENCE</scope>
    <source>
        <strain evidence="2">20211129_DDA</strain>
        <tissue evidence="2">Liver</tissue>
    </source>
</reference>
<protein>
    <submittedName>
        <fullName evidence="2">Uncharacterized protein</fullName>
    </submittedName>
</protein>
<keyword evidence="3" id="KW-1185">Reference proteome</keyword>
<evidence type="ECO:0000313" key="2">
    <source>
        <dbReference type="EMBL" id="KAJ1124326.1"/>
    </source>
</evidence>
<evidence type="ECO:0000256" key="1">
    <source>
        <dbReference type="SAM" id="MobiDB-lite"/>
    </source>
</evidence>
<dbReference type="EMBL" id="JANPWB010000011">
    <property type="protein sequence ID" value="KAJ1124326.1"/>
    <property type="molecule type" value="Genomic_DNA"/>
</dbReference>
<proteinExistence type="predicted"/>
<accession>A0AAV7P7M7</accession>
<name>A0AAV7P7M7_PLEWA</name>
<sequence>MGHSIFRGLLQAGSSDLAPPRRARTTQRARARRSPKLGGPWIHVGLARICSAPLRRAGAQSRHSPGPHSCPALPPTRRRQPPNPHVASDKPGETRSFLSSRPPLTPAWPHPQETSKFNDIKTLR</sequence>